<accession>C5B416</accession>
<dbReference type="RefSeq" id="WP_012753682.1">
    <property type="nucleotide sequence ID" value="NC_012811.1"/>
</dbReference>
<dbReference type="KEGG" id="mea:Mex_2p0325"/>
<dbReference type="AlphaFoldDB" id="C5B416"/>
<reference evidence="1 2" key="1">
    <citation type="journal article" date="2009" name="PLoS ONE">
        <title>Methylobacterium genome sequences: a reference blueprint to investigate microbial metabolism of C1 compounds from natural and industrial sources.</title>
        <authorList>
            <person name="Vuilleumier S."/>
            <person name="Chistoserdova L."/>
            <person name="Lee M.-C."/>
            <person name="Bringel F."/>
            <person name="Lajus A."/>
            <person name="Zhou Y."/>
            <person name="Gourion B."/>
            <person name="Barbe V."/>
            <person name="Chang J."/>
            <person name="Cruveiller S."/>
            <person name="Dossat C."/>
            <person name="Gillett W."/>
            <person name="Gruffaz C."/>
            <person name="Haugen E."/>
            <person name="Hourcade E."/>
            <person name="Levy R."/>
            <person name="Mangenot S."/>
            <person name="Muller E."/>
            <person name="Nadalig T."/>
            <person name="Pagni M."/>
            <person name="Penny C."/>
            <person name="Peyraud R."/>
            <person name="Robinson D.G."/>
            <person name="Roche D."/>
            <person name="Rouy Z."/>
            <person name="Saenampechek C."/>
            <person name="Salvignol G."/>
            <person name="Vallenet D."/>
            <person name="Wu Z."/>
            <person name="Marx C.J."/>
            <person name="Vorholt J.A."/>
            <person name="Olson M.V."/>
            <person name="Kaul R."/>
            <person name="Weissenbach J."/>
            <person name="Medigue C."/>
            <person name="Lidstrom M.E."/>
        </authorList>
    </citation>
    <scope>NUCLEOTIDE SEQUENCE [LARGE SCALE GENOMIC DNA]</scope>
    <source>
        <strain evidence="2">ATCC 14718 / DSM 1338 / JCM 2805 / NCIMB 9133 / AM1</strain>
    </source>
</reference>
<keyword evidence="1" id="KW-0614">Plasmid</keyword>
<sequence>MTPVYRHEVSSADEDPVFGWTDESLDVMVTADDVRTERSAAWRAAGRQRVEAIVNLVAGSYLRYNASFICDEALAKAAREAVEQGHLEIVEETTLGPIVRLGAVLKDRCDAMRAQQQGAQA</sequence>
<evidence type="ECO:0000313" key="1">
    <source>
        <dbReference type="EMBL" id="ACS43198.1"/>
    </source>
</evidence>
<proteinExistence type="predicted"/>
<dbReference type="HOGENOM" id="CLU_2035324_0_0_5"/>
<protein>
    <submittedName>
        <fullName evidence="1">Uncharacterized protein</fullName>
    </submittedName>
</protein>
<name>C5B416_METEA</name>
<dbReference type="EMBL" id="CP001511">
    <property type="protein sequence ID" value="ACS43198.1"/>
    <property type="molecule type" value="Genomic_DNA"/>
</dbReference>
<gene>
    <name evidence="1" type="ordered locus">MexAM1_META2p0325</name>
</gene>
<organism evidence="1 2">
    <name type="scientific">Methylorubrum extorquens (strain ATCC 14718 / DSM 1338 / JCM 2805 / NCIMB 9133 / AM1)</name>
    <name type="common">Methylobacterium extorquens</name>
    <dbReference type="NCBI Taxonomy" id="272630"/>
    <lineage>
        <taxon>Bacteria</taxon>
        <taxon>Pseudomonadati</taxon>
        <taxon>Pseudomonadota</taxon>
        <taxon>Alphaproteobacteria</taxon>
        <taxon>Hyphomicrobiales</taxon>
        <taxon>Methylobacteriaceae</taxon>
        <taxon>Methylorubrum</taxon>
    </lineage>
</organism>
<keyword evidence="2" id="KW-1185">Reference proteome</keyword>
<dbReference type="Proteomes" id="UP000009081">
    <property type="component" value="Plasmid megaplasmid"/>
</dbReference>
<evidence type="ECO:0000313" key="2">
    <source>
        <dbReference type="Proteomes" id="UP000009081"/>
    </source>
</evidence>
<geneLocation type="plasmid" evidence="1 2">
    <name>megaplasmid</name>
</geneLocation>